<keyword evidence="1" id="KW-0812">Transmembrane</keyword>
<dbReference type="EMBL" id="BAAADD010000002">
    <property type="protein sequence ID" value="GAA0563200.1"/>
    <property type="molecule type" value="Genomic_DNA"/>
</dbReference>
<proteinExistence type="predicted"/>
<comment type="caution">
    <text evidence="2">The sequence shown here is derived from an EMBL/GenBank/DDBJ whole genome shotgun (WGS) entry which is preliminary data.</text>
</comment>
<evidence type="ECO:0008006" key="4">
    <source>
        <dbReference type="Google" id="ProtNLM"/>
    </source>
</evidence>
<sequence length="301" mass="32196">MRKIARAATIDAAYGFFFRNIISIIGIVWFPALIFAGVAAAVIATVVPHEWLFTPFNGPMDFETFAETRLSVFMTATPMIGFVGLVTVSMMRVGILERVLGNRTGLTLFYFSLGGRVWRMAGAAVLAGIVMGAVALVEIVAGVALHFAVSAIPNIALGLVILFDVLQVIAWIVALIYIGIRLFFFLPAVIVAENRIGFRRAWSLGAGNVGRALVVLLAIVVPICFVTGIISEFSVMPALFPVMEKFSSQPDPEMAGTFLKALLPVLPVMLVIHLIGALVITGTLLGAIGKAYQVVAADETV</sequence>
<feature type="transmembrane region" description="Helical" evidence="1">
    <location>
        <begin position="117"/>
        <end position="137"/>
    </location>
</feature>
<feature type="transmembrane region" description="Helical" evidence="1">
    <location>
        <begin position="21"/>
        <end position="47"/>
    </location>
</feature>
<feature type="transmembrane region" description="Helical" evidence="1">
    <location>
        <begin position="261"/>
        <end position="288"/>
    </location>
</feature>
<keyword evidence="1" id="KW-0472">Membrane</keyword>
<name>A0ABP3P9Q2_9PROT</name>
<evidence type="ECO:0000256" key="1">
    <source>
        <dbReference type="SAM" id="Phobius"/>
    </source>
</evidence>
<evidence type="ECO:0000313" key="2">
    <source>
        <dbReference type="EMBL" id="GAA0563200.1"/>
    </source>
</evidence>
<organism evidence="2 3">
    <name type="scientific">Rhizomicrobium electricum</name>
    <dbReference type="NCBI Taxonomy" id="480070"/>
    <lineage>
        <taxon>Bacteria</taxon>
        <taxon>Pseudomonadati</taxon>
        <taxon>Pseudomonadota</taxon>
        <taxon>Alphaproteobacteria</taxon>
        <taxon>Micropepsales</taxon>
        <taxon>Micropepsaceae</taxon>
        <taxon>Rhizomicrobium</taxon>
    </lineage>
</organism>
<accession>A0ABP3P9Q2</accession>
<dbReference type="RefSeq" id="WP_166932549.1">
    <property type="nucleotide sequence ID" value="NZ_BAAADD010000002.1"/>
</dbReference>
<feature type="transmembrane region" description="Helical" evidence="1">
    <location>
        <begin position="170"/>
        <end position="192"/>
    </location>
</feature>
<gene>
    <name evidence="2" type="ORF">GCM10008942_09540</name>
</gene>
<dbReference type="Proteomes" id="UP001499951">
    <property type="component" value="Unassembled WGS sequence"/>
</dbReference>
<reference evidence="3" key="1">
    <citation type="journal article" date="2019" name="Int. J. Syst. Evol. Microbiol.">
        <title>The Global Catalogue of Microorganisms (GCM) 10K type strain sequencing project: providing services to taxonomists for standard genome sequencing and annotation.</title>
        <authorList>
            <consortium name="The Broad Institute Genomics Platform"/>
            <consortium name="The Broad Institute Genome Sequencing Center for Infectious Disease"/>
            <person name="Wu L."/>
            <person name="Ma J."/>
        </authorList>
    </citation>
    <scope>NUCLEOTIDE SEQUENCE [LARGE SCALE GENOMIC DNA]</scope>
    <source>
        <strain evidence="3">JCM 15089</strain>
    </source>
</reference>
<feature type="transmembrane region" description="Helical" evidence="1">
    <location>
        <begin position="70"/>
        <end position="96"/>
    </location>
</feature>
<keyword evidence="1" id="KW-1133">Transmembrane helix</keyword>
<evidence type="ECO:0000313" key="3">
    <source>
        <dbReference type="Proteomes" id="UP001499951"/>
    </source>
</evidence>
<protein>
    <recommendedName>
        <fullName evidence="4">Glycerophosphoryl diester phosphodiesterase membrane domain-containing protein</fullName>
    </recommendedName>
</protein>
<keyword evidence="3" id="KW-1185">Reference proteome</keyword>
<feature type="transmembrane region" description="Helical" evidence="1">
    <location>
        <begin position="212"/>
        <end position="240"/>
    </location>
</feature>